<dbReference type="EMBL" id="JAWNGA010000008">
    <property type="protein sequence ID" value="MDY5133184.1"/>
    <property type="molecule type" value="Genomic_DNA"/>
</dbReference>
<evidence type="ECO:0000313" key="4">
    <source>
        <dbReference type="Proteomes" id="UP001275049"/>
    </source>
</evidence>
<evidence type="ECO:0000256" key="1">
    <source>
        <dbReference type="SAM" id="MobiDB-lite"/>
    </source>
</evidence>
<gene>
    <name evidence="3" type="ORF">R6G80_07115</name>
    <name evidence="2" type="ORF">R6G86_05455</name>
</gene>
<evidence type="ECO:0000313" key="3">
    <source>
        <dbReference type="EMBL" id="MDY5155487.1"/>
    </source>
</evidence>
<comment type="caution">
    <text evidence="3">The sequence shown here is derived from an EMBL/GenBank/DDBJ whole genome shotgun (WGS) entry which is preliminary data.</text>
</comment>
<reference evidence="3 4" key="1">
    <citation type="submission" date="2023-10" db="EMBL/GenBank/DDBJ databases">
        <title>Whole Genome based description of the genera Actinobaculum and Actinotignum reveals a complex phylogenetic relationship within the species included in the genus Actinotignum.</title>
        <authorList>
            <person name="Jensen C.S."/>
            <person name="Dargis R."/>
            <person name="Kemp M."/>
            <person name="Christensen J.J."/>
        </authorList>
    </citation>
    <scope>NUCLEOTIDE SEQUENCE</scope>
    <source>
        <strain evidence="3">SLA_B511</strain>
        <strain evidence="2 4">SLA_B974</strain>
    </source>
</reference>
<evidence type="ECO:0000313" key="2">
    <source>
        <dbReference type="EMBL" id="MDY5133184.1"/>
    </source>
</evidence>
<proteinExistence type="predicted"/>
<evidence type="ECO:0000313" key="5">
    <source>
        <dbReference type="Proteomes" id="UP001281731"/>
    </source>
</evidence>
<keyword evidence="4" id="KW-1185">Reference proteome</keyword>
<feature type="region of interest" description="Disordered" evidence="1">
    <location>
        <begin position="75"/>
        <end position="108"/>
    </location>
</feature>
<organism evidence="3 5">
    <name type="scientific">Actinotignum urinale</name>
    <dbReference type="NCBI Taxonomy" id="190146"/>
    <lineage>
        <taxon>Bacteria</taxon>
        <taxon>Bacillati</taxon>
        <taxon>Actinomycetota</taxon>
        <taxon>Actinomycetes</taxon>
        <taxon>Actinomycetales</taxon>
        <taxon>Actinomycetaceae</taxon>
        <taxon>Actinotignum</taxon>
    </lineage>
</organism>
<dbReference type="EMBL" id="JAWNGC010000009">
    <property type="protein sequence ID" value="MDY5155487.1"/>
    <property type="molecule type" value="Genomic_DNA"/>
</dbReference>
<accession>A0AAW9HYJ1</accession>
<dbReference type="AlphaFoldDB" id="A0AAW9HYJ1"/>
<dbReference type="RefSeq" id="WP_102165278.1">
    <property type="nucleotide sequence ID" value="NZ_CAMYCL010000004.1"/>
</dbReference>
<name>A0AAW9HYJ1_9ACTO</name>
<feature type="compositionally biased region" description="Basic and acidic residues" evidence="1">
    <location>
        <begin position="84"/>
        <end position="101"/>
    </location>
</feature>
<dbReference type="Proteomes" id="UP001281731">
    <property type="component" value="Unassembled WGS sequence"/>
</dbReference>
<protein>
    <submittedName>
        <fullName evidence="3">Uncharacterized protein</fullName>
    </submittedName>
</protein>
<dbReference type="Proteomes" id="UP001275049">
    <property type="component" value="Unassembled WGS sequence"/>
</dbReference>
<sequence>MSDMHWALEVATKHPQLADALITTSGPWLDILLADGRTFRFRPFELIRDNLPPDVRQKRLIQLLTIGINNATKASVEEPSLSDHANRAHPGENTSSHDDHPSAYQISEEERKQQIIDSIIGKIPSEDSPVIPLVRAADFFVNLRNGTEDSPIFIPLTDFIGVGLSSVEGDDIQTIFFNDIGFDPETDDLYPLFHDAVHTFHRLNSDGKAARIELGVYEGNGAKVFMMETPSPHQCAWFADVEMLRTVAESLKEEYPDTLFLFIPATPYALFIVRADDEFLPEALENIMHYPDQDMIYPLPHTIAADGWMEWIPLPGHPASKILSQMRSHFRSRIYDAQLEYMLHWSIDVGKLATYDVHKLPSGTVSSTVWKESYPAGSIPKADYITFVDDIDDTTTEPITLSLEVARDVWPEGIKPMPKVWPPRYEITHFPDKATREALKSQSHRTI</sequence>